<evidence type="ECO:0000256" key="13">
    <source>
        <dbReference type="ARBA" id="ARBA00049657"/>
    </source>
</evidence>
<dbReference type="Pfam" id="PF12796">
    <property type="entry name" value="Ank_2"/>
    <property type="match status" value="2"/>
</dbReference>
<evidence type="ECO:0000256" key="6">
    <source>
        <dbReference type="ARBA" id="ARBA00022656"/>
    </source>
</evidence>
<comment type="subunit">
    <text evidence="14">Homotetramer in membranes.</text>
</comment>
<dbReference type="GO" id="GO:0006887">
    <property type="term" value="P:exocytosis"/>
    <property type="evidence" value="ECO:0007669"/>
    <property type="project" value="UniProtKB-KW"/>
</dbReference>
<dbReference type="PROSITE" id="PS50297">
    <property type="entry name" value="ANK_REP_REGION"/>
    <property type="match status" value="4"/>
</dbReference>
<evidence type="ECO:0000256" key="10">
    <source>
        <dbReference type="ARBA" id="ARBA00023043"/>
    </source>
</evidence>
<organism evidence="17 18">
    <name type="scientific">Oedothorax gibbosus</name>
    <dbReference type="NCBI Taxonomy" id="931172"/>
    <lineage>
        <taxon>Eukaryota</taxon>
        <taxon>Metazoa</taxon>
        <taxon>Ecdysozoa</taxon>
        <taxon>Arthropoda</taxon>
        <taxon>Chelicerata</taxon>
        <taxon>Arachnida</taxon>
        <taxon>Araneae</taxon>
        <taxon>Araneomorphae</taxon>
        <taxon>Entelegynae</taxon>
        <taxon>Araneoidea</taxon>
        <taxon>Linyphiidae</taxon>
        <taxon>Erigoninae</taxon>
        <taxon>Oedothorax</taxon>
    </lineage>
</organism>
<evidence type="ECO:0000256" key="4">
    <source>
        <dbReference type="ARBA" id="ARBA00022525"/>
    </source>
</evidence>
<dbReference type="GO" id="GO:0044218">
    <property type="term" value="C:other organism cell membrane"/>
    <property type="evidence" value="ECO:0007669"/>
    <property type="project" value="UniProtKB-KW"/>
</dbReference>
<feature type="repeat" description="ANK" evidence="16">
    <location>
        <begin position="70"/>
        <end position="102"/>
    </location>
</feature>
<dbReference type="InterPro" id="IPR036770">
    <property type="entry name" value="Ankyrin_rpt-contain_sf"/>
</dbReference>
<evidence type="ECO:0000256" key="2">
    <source>
        <dbReference type="ARBA" id="ARBA00004613"/>
    </source>
</evidence>
<evidence type="ECO:0000256" key="14">
    <source>
        <dbReference type="ARBA" id="ARBA00049715"/>
    </source>
</evidence>
<keyword evidence="6" id="KW-0800">Toxin</keyword>
<evidence type="ECO:0000313" key="17">
    <source>
        <dbReference type="EMBL" id="KAG8198326.1"/>
    </source>
</evidence>
<dbReference type="GO" id="GO:0005576">
    <property type="term" value="C:extracellular region"/>
    <property type="evidence" value="ECO:0007669"/>
    <property type="project" value="UniProtKB-SubCell"/>
</dbReference>
<evidence type="ECO:0000256" key="11">
    <source>
        <dbReference type="ARBA" id="ARBA00023136"/>
    </source>
</evidence>
<reference evidence="17 18" key="1">
    <citation type="journal article" date="2022" name="Nat. Ecol. Evol.">
        <title>A masculinizing supergene underlies an exaggerated male reproductive morph in a spider.</title>
        <authorList>
            <person name="Hendrickx F."/>
            <person name="De Corte Z."/>
            <person name="Sonet G."/>
            <person name="Van Belleghem S.M."/>
            <person name="Kostlbacher S."/>
            <person name="Vangestel C."/>
        </authorList>
    </citation>
    <scope>NUCLEOTIDE SEQUENCE [LARGE SCALE GENOMIC DNA]</scope>
    <source>
        <strain evidence="17">W744_W776</strain>
    </source>
</reference>
<dbReference type="Pfam" id="PF13637">
    <property type="entry name" value="Ank_4"/>
    <property type="match status" value="1"/>
</dbReference>
<keyword evidence="9" id="KW-0638">Presynaptic neurotoxin</keyword>
<dbReference type="GO" id="GO:0090729">
    <property type="term" value="F:toxin activity"/>
    <property type="evidence" value="ECO:0007669"/>
    <property type="project" value="UniProtKB-KW"/>
</dbReference>
<dbReference type="SMART" id="SM00248">
    <property type="entry name" value="ANK"/>
    <property type="match status" value="10"/>
</dbReference>
<keyword evidence="3" id="KW-0268">Exocytosis</keyword>
<dbReference type="InterPro" id="IPR002110">
    <property type="entry name" value="Ankyrin_rpt"/>
</dbReference>
<dbReference type="Pfam" id="PF00023">
    <property type="entry name" value="Ank"/>
    <property type="match status" value="1"/>
</dbReference>
<feature type="repeat" description="ANK" evidence="16">
    <location>
        <begin position="171"/>
        <end position="193"/>
    </location>
</feature>
<dbReference type="PROSITE" id="PS50088">
    <property type="entry name" value="ANK_REPEAT"/>
    <property type="match status" value="7"/>
</dbReference>
<keyword evidence="4" id="KW-0964">Secreted</keyword>
<feature type="repeat" description="ANK" evidence="16">
    <location>
        <begin position="271"/>
        <end position="303"/>
    </location>
</feature>
<comment type="subcellular location">
    <subcellularLocation>
        <location evidence="2">Secreted</location>
    </subcellularLocation>
    <subcellularLocation>
        <location evidence="1">Target cell membrane</location>
    </subcellularLocation>
</comment>
<comment type="caution">
    <text evidence="17">The sequence shown here is derived from an EMBL/GenBank/DDBJ whole genome shotgun (WGS) entry which is preliminary data.</text>
</comment>
<evidence type="ECO:0000256" key="16">
    <source>
        <dbReference type="PROSITE-ProRule" id="PRU00023"/>
    </source>
</evidence>
<keyword evidence="7" id="KW-0528">Neurotoxin</keyword>
<dbReference type="Gene3D" id="1.25.40.20">
    <property type="entry name" value="Ankyrin repeat-containing domain"/>
    <property type="match status" value="3"/>
</dbReference>
<evidence type="ECO:0000256" key="8">
    <source>
        <dbReference type="ARBA" id="ARBA00022737"/>
    </source>
</evidence>
<protein>
    <recommendedName>
        <fullName evidence="15">Alpha-latrotoxin</fullName>
    </recommendedName>
</protein>
<evidence type="ECO:0000256" key="12">
    <source>
        <dbReference type="ARBA" id="ARBA00023298"/>
    </source>
</evidence>
<feature type="repeat" description="ANK" evidence="16">
    <location>
        <begin position="138"/>
        <end position="170"/>
    </location>
</feature>
<comment type="similarity">
    <text evidence="13">Belongs to the cationic peptide 01 (latrotoxin) family. 03 (alpha-latrotoxin) subfamily.</text>
</comment>
<keyword evidence="5" id="KW-1052">Target cell membrane</keyword>
<keyword evidence="10 16" id="KW-0040">ANK repeat</keyword>
<evidence type="ECO:0000256" key="5">
    <source>
        <dbReference type="ARBA" id="ARBA00022537"/>
    </source>
</evidence>
<accession>A0AAV6VS76</accession>
<dbReference type="GO" id="GO:0044231">
    <property type="term" value="C:host cell presynaptic membrane"/>
    <property type="evidence" value="ECO:0007669"/>
    <property type="project" value="UniProtKB-KW"/>
</dbReference>
<evidence type="ECO:0000256" key="3">
    <source>
        <dbReference type="ARBA" id="ARBA00022483"/>
    </source>
</evidence>
<keyword evidence="12" id="KW-1053">Target membrane</keyword>
<dbReference type="SUPFAM" id="SSF48403">
    <property type="entry name" value="Ankyrin repeat"/>
    <property type="match status" value="1"/>
</dbReference>
<dbReference type="EMBL" id="JAFNEN010000041">
    <property type="protein sequence ID" value="KAG8198326.1"/>
    <property type="molecule type" value="Genomic_DNA"/>
</dbReference>
<proteinExistence type="inferred from homology"/>
<evidence type="ECO:0000256" key="1">
    <source>
        <dbReference type="ARBA" id="ARBA00004175"/>
    </source>
</evidence>
<feature type="repeat" description="ANK" evidence="16">
    <location>
        <begin position="5"/>
        <end position="37"/>
    </location>
</feature>
<sequence length="464" mass="53269">MPLYQRQFPLHHAAMHGRLDLVKELVYEGMLTNVVDFKDCTSLHYAAFYGHFDVCKFLCTKCDLDPLLSDGRSPILLAALCDHKNVVDLLIKAGADLTIVDEYNYSLLHIASYRRWIDVVLEILKYNKDLDVNVKTVDGYTALWFSAYAKDFGIFQELVERGADLRYIDADGWTLLHCAARSGSIEMVKFVLSCVGIDFNAKTASGDTALFLAVFYRHKNIAELLIRSGVHVMCDRNKNISILHDACRRGAFDLLNACIEMGMDVNVTNYLGDTPLHVACTYGHILIIKLLLKANAKCYVRNNRNRSPFNDLIKYVGNIELIELCFSHGAFFQQYDVDSIQDFQIPYLEHRLLRNVKLWTLSMINEFNHKILPEIYKIPKYARLLPPPKKLWINANSNIGSDIRRSLNFEKYQNRVMDLSERPPIILKFLAAKALISNFDDLEPRRMQALTPVHALELFLDNRH</sequence>
<feature type="repeat" description="ANK" evidence="16">
    <location>
        <begin position="205"/>
        <end position="237"/>
    </location>
</feature>
<dbReference type="PANTHER" id="PTHR24198:SF165">
    <property type="entry name" value="ANKYRIN REPEAT-CONTAINING PROTEIN-RELATED"/>
    <property type="match status" value="1"/>
</dbReference>
<gene>
    <name evidence="17" type="ORF">JTE90_021576</name>
</gene>
<evidence type="ECO:0000256" key="15">
    <source>
        <dbReference type="ARBA" id="ARBA00049811"/>
    </source>
</evidence>
<keyword evidence="11" id="KW-0472">Membrane</keyword>
<name>A0AAV6VS76_9ARAC</name>
<dbReference type="Proteomes" id="UP000827092">
    <property type="component" value="Unassembled WGS sequence"/>
</dbReference>
<keyword evidence="8" id="KW-0677">Repeat</keyword>
<evidence type="ECO:0000313" key="18">
    <source>
        <dbReference type="Proteomes" id="UP000827092"/>
    </source>
</evidence>
<evidence type="ECO:0000256" key="7">
    <source>
        <dbReference type="ARBA" id="ARBA00022699"/>
    </source>
</evidence>
<feature type="repeat" description="ANK" evidence="16">
    <location>
        <begin position="238"/>
        <end position="270"/>
    </location>
</feature>
<dbReference type="AlphaFoldDB" id="A0AAV6VS76"/>
<dbReference type="PANTHER" id="PTHR24198">
    <property type="entry name" value="ANKYRIN REPEAT AND PROTEIN KINASE DOMAIN-CONTAINING PROTEIN"/>
    <property type="match status" value="1"/>
</dbReference>
<evidence type="ECO:0000256" key="9">
    <source>
        <dbReference type="ARBA" id="ARBA00023028"/>
    </source>
</evidence>
<keyword evidence="18" id="KW-1185">Reference proteome</keyword>